<keyword evidence="1" id="KW-1133">Transmembrane helix</keyword>
<evidence type="ECO:0000313" key="4">
    <source>
        <dbReference type="Proteomes" id="UP000228921"/>
    </source>
</evidence>
<accession>A0A2M8P0G6</accession>
<keyword evidence="1" id="KW-0812">Transmembrane</keyword>
<evidence type="ECO:0000256" key="1">
    <source>
        <dbReference type="SAM" id="Phobius"/>
    </source>
</evidence>
<dbReference type="Proteomes" id="UP000228921">
    <property type="component" value="Unassembled WGS sequence"/>
</dbReference>
<feature type="transmembrane region" description="Helical" evidence="1">
    <location>
        <begin position="47"/>
        <end position="67"/>
    </location>
</feature>
<dbReference type="InterPro" id="IPR025698">
    <property type="entry name" value="2TM_dom"/>
</dbReference>
<sequence>MDDERYQAVRKAAEKRIKNRIEFYQHLAAYIAVNIMLVVAFPGQWWVVFPIFGWGAGLLAHGIEVFLDDPLRRERAIAREMEKLGYKPADVESEKPKRDRALTLGDDGELVELDELELRNREDEQMRR</sequence>
<name>A0A2M8P0G6_9CHLR</name>
<dbReference type="Pfam" id="PF13239">
    <property type="entry name" value="2TM"/>
    <property type="match status" value="1"/>
</dbReference>
<proteinExistence type="predicted"/>
<dbReference type="EMBL" id="PGTK01000005">
    <property type="protein sequence ID" value="PJF31039.1"/>
    <property type="molecule type" value="Genomic_DNA"/>
</dbReference>
<reference evidence="3 4" key="1">
    <citation type="submission" date="2017-11" db="EMBL/GenBank/DDBJ databases">
        <title>Evolution of Phototrophy in the Chloroflexi Phylum Driven by Horizontal Gene Transfer.</title>
        <authorList>
            <person name="Ward L.M."/>
            <person name="Hemp J."/>
            <person name="Shih P.M."/>
            <person name="Mcglynn S.E."/>
            <person name="Fischer W."/>
        </authorList>
    </citation>
    <scope>NUCLEOTIDE SEQUENCE [LARGE SCALE GENOMIC DNA]</scope>
    <source>
        <strain evidence="3">CP2_2F</strain>
    </source>
</reference>
<protein>
    <recommendedName>
        <fullName evidence="2">2TM domain-containing protein</fullName>
    </recommendedName>
</protein>
<evidence type="ECO:0000259" key="2">
    <source>
        <dbReference type="Pfam" id="PF13239"/>
    </source>
</evidence>
<feature type="transmembrane region" description="Helical" evidence="1">
    <location>
        <begin position="21"/>
        <end position="41"/>
    </location>
</feature>
<evidence type="ECO:0000313" key="3">
    <source>
        <dbReference type="EMBL" id="PJF31039.1"/>
    </source>
</evidence>
<feature type="domain" description="2TM" evidence="2">
    <location>
        <begin position="12"/>
        <end position="81"/>
    </location>
</feature>
<comment type="caution">
    <text evidence="3">The sequence shown here is derived from an EMBL/GenBank/DDBJ whole genome shotgun (WGS) entry which is preliminary data.</text>
</comment>
<keyword evidence="1" id="KW-0472">Membrane</keyword>
<organism evidence="3 4">
    <name type="scientific">Candidatus Thermofonsia Clade 1 bacterium</name>
    <dbReference type="NCBI Taxonomy" id="2364210"/>
    <lineage>
        <taxon>Bacteria</taxon>
        <taxon>Bacillati</taxon>
        <taxon>Chloroflexota</taxon>
        <taxon>Candidatus Thermofontia</taxon>
        <taxon>Candidatus Thermofonsia Clade 1</taxon>
    </lineage>
</organism>
<dbReference type="AlphaFoldDB" id="A0A2M8P0G6"/>
<gene>
    <name evidence="3" type="ORF">CUN51_06055</name>
</gene>